<evidence type="ECO:0000313" key="4">
    <source>
        <dbReference type="EMBL" id="SDM40789.1"/>
    </source>
</evidence>
<dbReference type="EMBL" id="FNHZ01000001">
    <property type="protein sequence ID" value="SDM40789.1"/>
    <property type="molecule type" value="Genomic_DNA"/>
</dbReference>
<organism evidence="4 5">
    <name type="scientific">Lachnospira pectinoschiza</name>
    <dbReference type="NCBI Taxonomy" id="28052"/>
    <lineage>
        <taxon>Bacteria</taxon>
        <taxon>Bacillati</taxon>
        <taxon>Bacillota</taxon>
        <taxon>Clostridia</taxon>
        <taxon>Lachnospirales</taxon>
        <taxon>Lachnospiraceae</taxon>
        <taxon>Lachnospira</taxon>
    </lineage>
</organism>
<feature type="domain" description="DUF6591" evidence="3">
    <location>
        <begin position="25"/>
        <end position="147"/>
    </location>
</feature>
<dbReference type="AlphaFoldDB" id="A0A1G9SZB2"/>
<dbReference type="OrthoDB" id="1777375at2"/>
<reference evidence="5" key="1">
    <citation type="submission" date="2016-10" db="EMBL/GenBank/DDBJ databases">
        <authorList>
            <person name="Varghese N."/>
            <person name="Submissions S."/>
        </authorList>
    </citation>
    <scope>NUCLEOTIDE SEQUENCE [LARGE SCALE GENOMIC DNA]</scope>
    <source>
        <strain evidence="5">M83</strain>
    </source>
</reference>
<evidence type="ECO:0000256" key="2">
    <source>
        <dbReference type="SAM" id="SignalP"/>
    </source>
</evidence>
<feature type="compositionally biased region" description="Polar residues" evidence="1">
    <location>
        <begin position="44"/>
        <end position="57"/>
    </location>
</feature>
<feature type="region of interest" description="Disordered" evidence="1">
    <location>
        <begin position="26"/>
        <end position="61"/>
    </location>
</feature>
<keyword evidence="5" id="KW-1185">Reference proteome</keyword>
<evidence type="ECO:0000313" key="5">
    <source>
        <dbReference type="Proteomes" id="UP000187651"/>
    </source>
</evidence>
<dbReference type="PROSITE" id="PS51257">
    <property type="entry name" value="PROKAR_LIPOPROTEIN"/>
    <property type="match status" value="1"/>
</dbReference>
<accession>A0A1G9SZB2</accession>
<dbReference type="Pfam" id="PF20234">
    <property type="entry name" value="DUF6591"/>
    <property type="match status" value="1"/>
</dbReference>
<evidence type="ECO:0000256" key="1">
    <source>
        <dbReference type="SAM" id="MobiDB-lite"/>
    </source>
</evidence>
<evidence type="ECO:0000259" key="3">
    <source>
        <dbReference type="Pfam" id="PF20234"/>
    </source>
</evidence>
<name>A0A1G9SZB2_9FIRM</name>
<keyword evidence="2" id="KW-0732">Signal</keyword>
<feature type="compositionally biased region" description="Low complexity" evidence="1">
    <location>
        <begin position="26"/>
        <end position="43"/>
    </location>
</feature>
<dbReference type="Proteomes" id="UP000187651">
    <property type="component" value="Unassembled WGS sequence"/>
</dbReference>
<gene>
    <name evidence="4" type="ORF">SAMN05216544_0154</name>
</gene>
<proteinExistence type="predicted"/>
<dbReference type="RefSeq" id="WP_074520461.1">
    <property type="nucleotide sequence ID" value="NZ_FNHZ01000001.1"/>
</dbReference>
<feature type="signal peptide" evidence="2">
    <location>
        <begin position="1"/>
        <end position="22"/>
    </location>
</feature>
<sequence length="148" mass="16403">MRRITKGIVVALSCMTLVGACACSSESTNSESANSESANSVENLTTASTAENNASSQAKEDQVTPELKAFLDSYESFIDEYIVFMQKYTSNPEDIYSMINDYSDMMLKLTDFETKIGEYDTNEMSSADLAYYIEVTSRCSQKLLSVAY</sequence>
<dbReference type="InterPro" id="IPR046526">
    <property type="entry name" value="DUF6591"/>
</dbReference>
<feature type="chain" id="PRO_5010277964" description="DUF6591 domain-containing protein" evidence="2">
    <location>
        <begin position="23"/>
        <end position="148"/>
    </location>
</feature>
<protein>
    <recommendedName>
        <fullName evidence="3">DUF6591 domain-containing protein</fullName>
    </recommendedName>
</protein>